<comment type="caution">
    <text evidence="1">The sequence shown here is derived from an EMBL/GenBank/DDBJ whole genome shotgun (WGS) entry which is preliminary data.</text>
</comment>
<reference evidence="1 2" key="1">
    <citation type="journal article" date="2016" name="Nat. Commun.">
        <title>Thousands of microbial genomes shed light on interconnected biogeochemical processes in an aquifer system.</title>
        <authorList>
            <person name="Anantharaman K."/>
            <person name="Brown C.T."/>
            <person name="Hug L.A."/>
            <person name="Sharon I."/>
            <person name="Castelle C.J."/>
            <person name="Probst A.J."/>
            <person name="Thomas B.C."/>
            <person name="Singh A."/>
            <person name="Wilkins M.J."/>
            <person name="Karaoz U."/>
            <person name="Brodie E.L."/>
            <person name="Williams K.H."/>
            <person name="Hubbard S.S."/>
            <person name="Banfield J.F."/>
        </authorList>
    </citation>
    <scope>NUCLEOTIDE SEQUENCE [LARGE SCALE GENOMIC DNA]</scope>
</reference>
<evidence type="ECO:0000313" key="1">
    <source>
        <dbReference type="EMBL" id="OGZ31676.1"/>
    </source>
</evidence>
<evidence type="ECO:0000313" key="2">
    <source>
        <dbReference type="Proteomes" id="UP000176787"/>
    </source>
</evidence>
<proteinExistence type="predicted"/>
<dbReference type="Proteomes" id="UP000176787">
    <property type="component" value="Unassembled WGS sequence"/>
</dbReference>
<name>A0A1G2F0R8_9BACT</name>
<accession>A0A1G2F0R8</accession>
<dbReference type="AlphaFoldDB" id="A0A1G2F0R8"/>
<organism evidence="1 2">
    <name type="scientific">Candidatus Niyogibacteria bacterium RIFCSPLOWO2_12_FULL_41_13</name>
    <dbReference type="NCBI Taxonomy" id="1801726"/>
    <lineage>
        <taxon>Bacteria</taxon>
        <taxon>Candidatus Niyogiibacteriota</taxon>
    </lineage>
</organism>
<dbReference type="STRING" id="1801726.A3H02_02285"/>
<protein>
    <submittedName>
        <fullName evidence="1">Uncharacterized protein</fullName>
    </submittedName>
</protein>
<dbReference type="EMBL" id="MHMS01000024">
    <property type="protein sequence ID" value="OGZ31676.1"/>
    <property type="molecule type" value="Genomic_DNA"/>
</dbReference>
<gene>
    <name evidence="1" type="ORF">A3H02_02285</name>
</gene>
<sequence length="93" mass="10823">MNPKTLNFTTKSKFPRRLFAQSAGSSEDLLGETKKPYTKENVMRRKKKFFLCSIKIRQLRFMIETIGGQITGTQWIMDEITIGQDRFLSSLEN</sequence>